<gene>
    <name evidence="1" type="ORF">SAMN05216537_112103</name>
</gene>
<proteinExistence type="predicted"/>
<name>A0A1H5VUM1_9FIRM</name>
<sequence length="123" mass="14445">MTTPKRHMTFDYEDKLKEKEFKDAINTVSNFCIRNGIPYFLSMAVKNTEEKTEYKNYYNFPQTINGGLELADNKFNDYILVYRGAKANTLDSLQEFTDEEQKYIQDMDAFSKKVTDSLAVEYI</sequence>
<dbReference type="EMBL" id="FNUL01000012">
    <property type="protein sequence ID" value="SEF90843.1"/>
    <property type="molecule type" value="Genomic_DNA"/>
</dbReference>
<evidence type="ECO:0000313" key="2">
    <source>
        <dbReference type="Proteomes" id="UP000236726"/>
    </source>
</evidence>
<protein>
    <submittedName>
        <fullName evidence="1">Uncharacterized protein</fullName>
    </submittedName>
</protein>
<evidence type="ECO:0000313" key="1">
    <source>
        <dbReference type="EMBL" id="SEF90843.1"/>
    </source>
</evidence>
<dbReference type="Proteomes" id="UP000236726">
    <property type="component" value="Unassembled WGS sequence"/>
</dbReference>
<organism evidence="1 2">
    <name type="scientific">Lachnospira multipara</name>
    <dbReference type="NCBI Taxonomy" id="28051"/>
    <lineage>
        <taxon>Bacteria</taxon>
        <taxon>Bacillati</taxon>
        <taxon>Bacillota</taxon>
        <taxon>Clostridia</taxon>
        <taxon>Lachnospirales</taxon>
        <taxon>Lachnospiraceae</taxon>
        <taxon>Lachnospira</taxon>
    </lineage>
</organism>
<accession>A0A1H5VUM1</accession>
<keyword evidence="2" id="KW-1185">Reference proteome</keyword>
<reference evidence="1 2" key="1">
    <citation type="submission" date="2016-10" db="EMBL/GenBank/DDBJ databases">
        <authorList>
            <person name="de Groot N.N."/>
        </authorList>
    </citation>
    <scope>NUCLEOTIDE SEQUENCE [LARGE SCALE GENOMIC DNA]</scope>
    <source>
        <strain evidence="1 2">D15d</strain>
    </source>
</reference>
<dbReference type="AlphaFoldDB" id="A0A1H5VUM1"/>
<dbReference type="RefSeq" id="WP_027438702.1">
    <property type="nucleotide sequence ID" value="NZ_FNUL01000012.1"/>
</dbReference>